<dbReference type="EMBL" id="FQUW01000075">
    <property type="protein sequence ID" value="SHF76359.1"/>
    <property type="molecule type" value="Genomic_DNA"/>
</dbReference>
<name>A0A1M5EAU8_9FIRM</name>
<keyword evidence="2" id="KW-1185">Reference proteome</keyword>
<gene>
    <name evidence="1" type="ORF">SAMN02745218_03016</name>
</gene>
<sequence>MLPSFRFATIGKNREGGGHIKAVLCKKVVSYKLVTRGRGVIGVDPKSRQVEYLPADEESRKCFDQVARCLCDGFVDYLKKAEGGFQAK</sequence>
<protein>
    <submittedName>
        <fullName evidence="1">Uncharacterized protein</fullName>
    </submittedName>
</protein>
<dbReference type="Proteomes" id="UP000184196">
    <property type="component" value="Unassembled WGS sequence"/>
</dbReference>
<dbReference type="RefSeq" id="WP_073167782.1">
    <property type="nucleotide sequence ID" value="NZ_FQUW01000075.1"/>
</dbReference>
<evidence type="ECO:0000313" key="2">
    <source>
        <dbReference type="Proteomes" id="UP000184196"/>
    </source>
</evidence>
<proteinExistence type="predicted"/>
<organism evidence="1 2">
    <name type="scientific">Desulfofundulus australicus DSM 11792</name>
    <dbReference type="NCBI Taxonomy" id="1121425"/>
    <lineage>
        <taxon>Bacteria</taxon>
        <taxon>Bacillati</taxon>
        <taxon>Bacillota</taxon>
        <taxon>Clostridia</taxon>
        <taxon>Eubacteriales</taxon>
        <taxon>Peptococcaceae</taxon>
        <taxon>Desulfofundulus</taxon>
    </lineage>
</organism>
<reference evidence="2" key="1">
    <citation type="submission" date="2016-11" db="EMBL/GenBank/DDBJ databases">
        <authorList>
            <person name="Varghese N."/>
            <person name="Submissions S."/>
        </authorList>
    </citation>
    <scope>NUCLEOTIDE SEQUENCE [LARGE SCALE GENOMIC DNA]</scope>
    <source>
        <strain evidence="2">DSM 11792</strain>
    </source>
</reference>
<accession>A0A1M5EAU8</accession>
<evidence type="ECO:0000313" key="1">
    <source>
        <dbReference type="EMBL" id="SHF76359.1"/>
    </source>
</evidence>
<dbReference type="AlphaFoldDB" id="A0A1M5EAU8"/>